<sequence length="85" mass="9441">MRSDVETDWKKNWRWRSTGTKTCAKTLGEVGQYVTELLVLVSQSGGAVAYLVFIGQNLRTLLSTTKITIPSFMFGLLLTAEIVLS</sequence>
<dbReference type="Proteomes" id="UP001179952">
    <property type="component" value="Unassembled WGS sequence"/>
</dbReference>
<keyword evidence="1" id="KW-0472">Membrane</keyword>
<accession>A0AAV8ZZZ7</accession>
<comment type="caution">
    <text evidence="2">The sequence shown here is derived from an EMBL/GenBank/DDBJ whole genome shotgun (WGS) entry which is preliminary data.</text>
</comment>
<evidence type="ECO:0000313" key="2">
    <source>
        <dbReference type="EMBL" id="KAK1258179.1"/>
    </source>
</evidence>
<keyword evidence="1" id="KW-0812">Transmembrane</keyword>
<keyword evidence="3" id="KW-1185">Reference proteome</keyword>
<evidence type="ECO:0000313" key="3">
    <source>
        <dbReference type="Proteomes" id="UP001179952"/>
    </source>
</evidence>
<keyword evidence="1" id="KW-1133">Transmembrane helix</keyword>
<gene>
    <name evidence="2" type="ORF">QJS04_geneDACA021670</name>
</gene>
<organism evidence="2 3">
    <name type="scientific">Acorus gramineus</name>
    <name type="common">Dwarf sweet flag</name>
    <dbReference type="NCBI Taxonomy" id="55184"/>
    <lineage>
        <taxon>Eukaryota</taxon>
        <taxon>Viridiplantae</taxon>
        <taxon>Streptophyta</taxon>
        <taxon>Embryophyta</taxon>
        <taxon>Tracheophyta</taxon>
        <taxon>Spermatophyta</taxon>
        <taxon>Magnoliopsida</taxon>
        <taxon>Liliopsida</taxon>
        <taxon>Acoraceae</taxon>
        <taxon>Acorus</taxon>
    </lineage>
</organism>
<proteinExistence type="predicted"/>
<protein>
    <submittedName>
        <fullName evidence="2">Uncharacterized protein</fullName>
    </submittedName>
</protein>
<evidence type="ECO:0000256" key="1">
    <source>
        <dbReference type="SAM" id="Phobius"/>
    </source>
</evidence>
<reference evidence="2" key="2">
    <citation type="submission" date="2023-06" db="EMBL/GenBank/DDBJ databases">
        <authorList>
            <person name="Ma L."/>
            <person name="Liu K.-W."/>
            <person name="Li Z."/>
            <person name="Hsiao Y.-Y."/>
            <person name="Qi Y."/>
            <person name="Fu T."/>
            <person name="Tang G."/>
            <person name="Zhang D."/>
            <person name="Sun W.-H."/>
            <person name="Liu D.-K."/>
            <person name="Li Y."/>
            <person name="Chen G.-Z."/>
            <person name="Liu X.-D."/>
            <person name="Liao X.-Y."/>
            <person name="Jiang Y.-T."/>
            <person name="Yu X."/>
            <person name="Hao Y."/>
            <person name="Huang J."/>
            <person name="Zhao X.-W."/>
            <person name="Ke S."/>
            <person name="Chen Y.-Y."/>
            <person name="Wu W.-L."/>
            <person name="Hsu J.-L."/>
            <person name="Lin Y.-F."/>
            <person name="Huang M.-D."/>
            <person name="Li C.-Y."/>
            <person name="Huang L."/>
            <person name="Wang Z.-W."/>
            <person name="Zhao X."/>
            <person name="Zhong W.-Y."/>
            <person name="Peng D.-H."/>
            <person name="Ahmad S."/>
            <person name="Lan S."/>
            <person name="Zhang J.-S."/>
            <person name="Tsai W.-C."/>
            <person name="Van De Peer Y."/>
            <person name="Liu Z.-J."/>
        </authorList>
    </citation>
    <scope>NUCLEOTIDE SEQUENCE</scope>
    <source>
        <strain evidence="2">SCP</strain>
        <tissue evidence="2">Leaves</tissue>
    </source>
</reference>
<reference evidence="2" key="1">
    <citation type="journal article" date="2023" name="Nat. Commun.">
        <title>Diploid and tetraploid genomes of Acorus and the evolution of monocots.</title>
        <authorList>
            <person name="Ma L."/>
            <person name="Liu K.W."/>
            <person name="Li Z."/>
            <person name="Hsiao Y.Y."/>
            <person name="Qi Y."/>
            <person name="Fu T."/>
            <person name="Tang G.D."/>
            <person name="Zhang D."/>
            <person name="Sun W.H."/>
            <person name="Liu D.K."/>
            <person name="Li Y."/>
            <person name="Chen G.Z."/>
            <person name="Liu X.D."/>
            <person name="Liao X.Y."/>
            <person name="Jiang Y.T."/>
            <person name="Yu X."/>
            <person name="Hao Y."/>
            <person name="Huang J."/>
            <person name="Zhao X.W."/>
            <person name="Ke S."/>
            <person name="Chen Y.Y."/>
            <person name="Wu W.L."/>
            <person name="Hsu J.L."/>
            <person name="Lin Y.F."/>
            <person name="Huang M.D."/>
            <person name="Li C.Y."/>
            <person name="Huang L."/>
            <person name="Wang Z.W."/>
            <person name="Zhao X."/>
            <person name="Zhong W.Y."/>
            <person name="Peng D.H."/>
            <person name="Ahmad S."/>
            <person name="Lan S."/>
            <person name="Zhang J.S."/>
            <person name="Tsai W.C."/>
            <person name="Van de Peer Y."/>
            <person name="Liu Z.J."/>
        </authorList>
    </citation>
    <scope>NUCLEOTIDE SEQUENCE</scope>
    <source>
        <strain evidence="2">SCP</strain>
    </source>
</reference>
<feature type="transmembrane region" description="Helical" evidence="1">
    <location>
        <begin position="67"/>
        <end position="84"/>
    </location>
</feature>
<dbReference type="AlphaFoldDB" id="A0AAV8ZZZ7"/>
<name>A0AAV8ZZZ7_ACOGR</name>
<feature type="transmembrane region" description="Helical" evidence="1">
    <location>
        <begin position="37"/>
        <end position="55"/>
    </location>
</feature>
<dbReference type="EMBL" id="JAUJYN010000024">
    <property type="protein sequence ID" value="KAK1258179.1"/>
    <property type="molecule type" value="Genomic_DNA"/>
</dbReference>